<sequence>MSKAENCQKAFEQLLRTCAIDVPALGKRKITPVKRKRAMTGYNCFTKNLYAAEKKTAEREGRKPMSYKQLISMKTWSTTPDKQKGIWNDLATQGCPPVPDPHNVGG</sequence>
<reference evidence="1" key="1">
    <citation type="journal article" date="2015" name="Nature">
        <title>Complex archaea that bridge the gap between prokaryotes and eukaryotes.</title>
        <authorList>
            <person name="Spang A."/>
            <person name="Saw J.H."/>
            <person name="Jorgensen S.L."/>
            <person name="Zaremba-Niedzwiedzka K."/>
            <person name="Martijn J."/>
            <person name="Lind A.E."/>
            <person name="van Eijk R."/>
            <person name="Schleper C."/>
            <person name="Guy L."/>
            <person name="Ettema T.J."/>
        </authorList>
    </citation>
    <scope>NUCLEOTIDE SEQUENCE</scope>
</reference>
<comment type="caution">
    <text evidence="1">The sequence shown here is derived from an EMBL/GenBank/DDBJ whole genome shotgun (WGS) entry which is preliminary data.</text>
</comment>
<protein>
    <submittedName>
        <fullName evidence="1">Uncharacterized protein</fullName>
    </submittedName>
</protein>
<proteinExistence type="predicted"/>
<dbReference type="AlphaFoldDB" id="A0A0F9FXH5"/>
<organism evidence="1">
    <name type="scientific">marine sediment metagenome</name>
    <dbReference type="NCBI Taxonomy" id="412755"/>
    <lineage>
        <taxon>unclassified sequences</taxon>
        <taxon>metagenomes</taxon>
        <taxon>ecological metagenomes</taxon>
    </lineage>
</organism>
<name>A0A0F9FXH5_9ZZZZ</name>
<dbReference type="InterPro" id="IPR036910">
    <property type="entry name" value="HMG_box_dom_sf"/>
</dbReference>
<evidence type="ECO:0000313" key="1">
    <source>
        <dbReference type="EMBL" id="KKL55832.1"/>
    </source>
</evidence>
<dbReference type="EMBL" id="LAZR01030698">
    <property type="protein sequence ID" value="KKL55832.1"/>
    <property type="molecule type" value="Genomic_DNA"/>
</dbReference>
<dbReference type="SUPFAM" id="SSF47095">
    <property type="entry name" value="HMG-box"/>
    <property type="match status" value="1"/>
</dbReference>
<accession>A0A0F9FXH5</accession>
<gene>
    <name evidence="1" type="ORF">LCGC14_2251490</name>
</gene>